<organism evidence="3 4">
    <name type="scientific">Candidatus Eisenbergiella pullistercoris</name>
    <dbReference type="NCBI Taxonomy" id="2838555"/>
    <lineage>
        <taxon>Bacteria</taxon>
        <taxon>Bacillati</taxon>
        <taxon>Bacillota</taxon>
        <taxon>Clostridia</taxon>
        <taxon>Lachnospirales</taxon>
        <taxon>Lachnospiraceae</taxon>
        <taxon>Eisenbergiella</taxon>
    </lineage>
</organism>
<dbReference type="Pfam" id="PF01636">
    <property type="entry name" value="APH"/>
    <property type="match status" value="1"/>
</dbReference>
<sequence>MERILKNGEPDVKTDLAACYGIQAEKILRIAGGTVGRTYGIDNRYLLKIYDIGTAVGKLGMQQLPVWVQVLERLQESGLRDRICRPVRTAEGSFFYVHDRIAGALFSFIPGEAVGYGRPYTGEEMKQLSEIVKELHRIPGDAFADICPAESYELPFCDALERLLLSETGGLPEAFRKEAEGKREMLLGRLETLREEARKLKEENLPFVLCHTDIHGGNLIRDPQGKLWLIDWENVLLAPKEADLFAFCEEEYADLFCENADERALRYYLLRRDLEDIQEFLDSVLNGEYDRAGQEEVLSHVKRIIGHMQMI</sequence>
<reference evidence="3" key="2">
    <citation type="submission" date="2021-04" db="EMBL/GenBank/DDBJ databases">
        <authorList>
            <person name="Gilroy R."/>
        </authorList>
    </citation>
    <scope>NUCLEOTIDE SEQUENCE</scope>
    <source>
        <strain evidence="3">ChiSxjej3B15-24422</strain>
    </source>
</reference>
<comment type="caution">
    <text evidence="3">The sequence shown here is derived from an EMBL/GenBank/DDBJ whole genome shotgun (WGS) entry which is preliminary data.</text>
</comment>
<accession>A0A9D1YM88</accession>
<dbReference type="InterPro" id="IPR002575">
    <property type="entry name" value="Aminoglycoside_PTrfase"/>
</dbReference>
<dbReference type="Gene3D" id="1.10.510.10">
    <property type="entry name" value="Transferase(Phosphotransferase) domain 1"/>
    <property type="match status" value="1"/>
</dbReference>
<evidence type="ECO:0000313" key="4">
    <source>
        <dbReference type="Proteomes" id="UP000824007"/>
    </source>
</evidence>
<dbReference type="Proteomes" id="UP000824007">
    <property type="component" value="Unassembled WGS sequence"/>
</dbReference>
<dbReference type="SUPFAM" id="SSF56112">
    <property type="entry name" value="Protein kinase-like (PK-like)"/>
    <property type="match status" value="1"/>
</dbReference>
<evidence type="ECO:0000259" key="2">
    <source>
        <dbReference type="Pfam" id="PF01636"/>
    </source>
</evidence>
<dbReference type="EMBL" id="DXDD01000004">
    <property type="protein sequence ID" value="HIY59157.1"/>
    <property type="molecule type" value="Genomic_DNA"/>
</dbReference>
<reference evidence="3" key="1">
    <citation type="journal article" date="2021" name="PeerJ">
        <title>Extensive microbial diversity within the chicken gut microbiome revealed by metagenomics and culture.</title>
        <authorList>
            <person name="Gilroy R."/>
            <person name="Ravi A."/>
            <person name="Getino M."/>
            <person name="Pursley I."/>
            <person name="Horton D.L."/>
            <person name="Alikhan N.F."/>
            <person name="Baker D."/>
            <person name="Gharbi K."/>
            <person name="Hall N."/>
            <person name="Watson M."/>
            <person name="Adriaenssens E.M."/>
            <person name="Foster-Nyarko E."/>
            <person name="Jarju S."/>
            <person name="Secka A."/>
            <person name="Antonio M."/>
            <person name="Oren A."/>
            <person name="Chaudhuri R.R."/>
            <person name="La Ragione R."/>
            <person name="Hildebrand F."/>
            <person name="Pallen M.J."/>
        </authorList>
    </citation>
    <scope>NUCLEOTIDE SEQUENCE</scope>
    <source>
        <strain evidence="3">ChiSxjej3B15-24422</strain>
    </source>
</reference>
<protein>
    <submittedName>
        <fullName evidence="3">Aminoglycoside phosphotransferase family protein</fullName>
    </submittedName>
</protein>
<dbReference type="Gene3D" id="1.20.58.840">
    <property type="match status" value="1"/>
</dbReference>
<gene>
    <name evidence="3" type="ORF">H9831_00510</name>
</gene>
<evidence type="ECO:0000313" key="3">
    <source>
        <dbReference type="EMBL" id="HIY59157.1"/>
    </source>
</evidence>
<dbReference type="InterPro" id="IPR011009">
    <property type="entry name" value="Kinase-like_dom_sf"/>
</dbReference>
<dbReference type="AlphaFoldDB" id="A0A9D1YM88"/>
<proteinExistence type="predicted"/>
<name>A0A9D1YM88_9FIRM</name>
<feature type="coiled-coil region" evidence="1">
    <location>
        <begin position="176"/>
        <end position="203"/>
    </location>
</feature>
<feature type="domain" description="Aminoglycoside phosphotransferase" evidence="2">
    <location>
        <begin position="27"/>
        <end position="269"/>
    </location>
</feature>
<keyword evidence="1" id="KW-0175">Coiled coil</keyword>
<evidence type="ECO:0000256" key="1">
    <source>
        <dbReference type="SAM" id="Coils"/>
    </source>
</evidence>